<dbReference type="EMBL" id="GGMR01003035">
    <property type="protein sequence ID" value="MBY15654.1"/>
    <property type="molecule type" value="Transcribed_RNA"/>
</dbReference>
<gene>
    <name evidence="1" type="ORF">g.914</name>
</gene>
<accession>A0A2S2NEK1</accession>
<organism evidence="1">
    <name type="scientific">Schizaphis graminum</name>
    <name type="common">Green bug aphid</name>
    <dbReference type="NCBI Taxonomy" id="13262"/>
    <lineage>
        <taxon>Eukaryota</taxon>
        <taxon>Metazoa</taxon>
        <taxon>Ecdysozoa</taxon>
        <taxon>Arthropoda</taxon>
        <taxon>Hexapoda</taxon>
        <taxon>Insecta</taxon>
        <taxon>Pterygota</taxon>
        <taxon>Neoptera</taxon>
        <taxon>Paraneoptera</taxon>
        <taxon>Hemiptera</taxon>
        <taxon>Sternorrhyncha</taxon>
        <taxon>Aphidomorpha</taxon>
        <taxon>Aphidoidea</taxon>
        <taxon>Aphididae</taxon>
        <taxon>Aphidini</taxon>
        <taxon>Schizaphis</taxon>
    </lineage>
</organism>
<reference evidence="1" key="1">
    <citation type="submission" date="2018-04" db="EMBL/GenBank/DDBJ databases">
        <title>Transcriptome of Schizaphis graminum biotype I.</title>
        <authorList>
            <person name="Scully E.D."/>
            <person name="Geib S.M."/>
            <person name="Palmer N.A."/>
            <person name="Koch K."/>
            <person name="Bradshaw J."/>
            <person name="Heng-Moss T."/>
            <person name="Sarath G."/>
        </authorList>
    </citation>
    <scope>NUCLEOTIDE SEQUENCE</scope>
</reference>
<evidence type="ECO:0000313" key="1">
    <source>
        <dbReference type="EMBL" id="MBY15654.1"/>
    </source>
</evidence>
<name>A0A2S2NEK1_SCHGA</name>
<proteinExistence type="predicted"/>
<sequence>MSHACQNSIVGKPFDVNRIIVKVIANNIDCEGVSPLDVSMQSNICPLETFTVQENMNSSYLIAATAASSAAVNDTPKRTFLKQNIHSLPNKLVVKNKKLKVLQQSLRRKEKKITLCICYSRYRA</sequence>
<protein>
    <submittedName>
        <fullName evidence="1">Uncharacterized protein</fullName>
    </submittedName>
</protein>
<dbReference type="AlphaFoldDB" id="A0A2S2NEK1"/>